<organism evidence="3">
    <name type="scientific">Diabrotica virgifera virgifera</name>
    <name type="common">western corn rootworm</name>
    <dbReference type="NCBI Taxonomy" id="50390"/>
    <lineage>
        <taxon>Eukaryota</taxon>
        <taxon>Metazoa</taxon>
        <taxon>Ecdysozoa</taxon>
        <taxon>Arthropoda</taxon>
        <taxon>Hexapoda</taxon>
        <taxon>Insecta</taxon>
        <taxon>Pterygota</taxon>
        <taxon>Neoptera</taxon>
        <taxon>Endopterygota</taxon>
        <taxon>Coleoptera</taxon>
        <taxon>Polyphaga</taxon>
        <taxon>Cucujiformia</taxon>
        <taxon>Chrysomeloidea</taxon>
        <taxon>Chrysomelidae</taxon>
        <taxon>Galerucinae</taxon>
        <taxon>Diabroticina</taxon>
        <taxon>Diabroticites</taxon>
        <taxon>Diabrotica</taxon>
    </lineage>
</organism>
<protein>
    <submittedName>
        <fullName evidence="3">Uncharacterized protein LOC114331319</fullName>
    </submittedName>
</protein>
<evidence type="ECO:0000256" key="1">
    <source>
        <dbReference type="SAM" id="SignalP"/>
    </source>
</evidence>
<accession>A0A6P7FV86</accession>
<dbReference type="AlphaFoldDB" id="A0A6P7FV86"/>
<dbReference type="PROSITE" id="PS50940">
    <property type="entry name" value="CHIT_BIND_II"/>
    <property type="match status" value="2"/>
</dbReference>
<keyword evidence="1" id="KW-0732">Signal</keyword>
<dbReference type="InterPro" id="IPR036508">
    <property type="entry name" value="Chitin-bd_dom_sf"/>
</dbReference>
<dbReference type="InParanoid" id="A0A6P7FV86"/>
<dbReference type="Gene3D" id="2.170.140.10">
    <property type="entry name" value="Chitin binding domain"/>
    <property type="match status" value="2"/>
</dbReference>
<name>A0A6P7FV86_DIAVI</name>
<evidence type="ECO:0000259" key="2">
    <source>
        <dbReference type="PROSITE" id="PS50940"/>
    </source>
</evidence>
<sequence>MNKVPVLRIFISAVIFLIFGTNECESQCTQQGSFPSENGNCLSYYTCVVSNGQWVRSNHTCPIGRPFNSSVAICDFTATCSTTTDSSTTDSTTAETTEATTIETTAATTTATATTKTAQCPPLGIYSLNSADCRSYYRCSYYNGKYLLNNYRCPVGRPFNIATQICDSSLAC</sequence>
<dbReference type="InterPro" id="IPR002557">
    <property type="entry name" value="Chitin-bd_dom"/>
</dbReference>
<proteinExistence type="predicted"/>
<feature type="domain" description="Chitin-binding type-2" evidence="2">
    <location>
        <begin position="117"/>
        <end position="172"/>
    </location>
</feature>
<reference evidence="3" key="1">
    <citation type="submission" date="2025-08" db="UniProtKB">
        <authorList>
            <consortium name="RefSeq"/>
        </authorList>
    </citation>
    <scope>IDENTIFICATION</scope>
    <source>
        <tissue evidence="3">Whole insect</tissue>
    </source>
</reference>
<feature type="domain" description="Chitin-binding type-2" evidence="2">
    <location>
        <begin position="25"/>
        <end position="82"/>
    </location>
</feature>
<gene>
    <name evidence="3" type="primary">LOC114331319</name>
</gene>
<evidence type="ECO:0000313" key="3">
    <source>
        <dbReference type="RefSeq" id="XP_028136650.1"/>
    </source>
</evidence>
<feature type="chain" id="PRO_5028214257" evidence="1">
    <location>
        <begin position="27"/>
        <end position="172"/>
    </location>
</feature>
<dbReference type="RefSeq" id="XP_028136650.1">
    <property type="nucleotide sequence ID" value="XM_028280849.1"/>
</dbReference>
<dbReference type="KEGG" id="dvv:114331319"/>
<dbReference type="Pfam" id="PF01607">
    <property type="entry name" value="CBM_14"/>
    <property type="match status" value="2"/>
</dbReference>
<dbReference type="OrthoDB" id="6648819at2759"/>
<dbReference type="SUPFAM" id="SSF57625">
    <property type="entry name" value="Invertebrate chitin-binding proteins"/>
    <property type="match status" value="2"/>
</dbReference>
<feature type="signal peptide" evidence="1">
    <location>
        <begin position="1"/>
        <end position="26"/>
    </location>
</feature>
<dbReference type="GO" id="GO:0005576">
    <property type="term" value="C:extracellular region"/>
    <property type="evidence" value="ECO:0007669"/>
    <property type="project" value="InterPro"/>
</dbReference>
<dbReference type="GO" id="GO:0008061">
    <property type="term" value="F:chitin binding"/>
    <property type="evidence" value="ECO:0007669"/>
    <property type="project" value="InterPro"/>
</dbReference>